<organism evidence="1 2">
    <name type="scientific">Nitrolancea hollandica Lb</name>
    <dbReference type="NCBI Taxonomy" id="1129897"/>
    <lineage>
        <taxon>Bacteria</taxon>
        <taxon>Pseudomonadati</taxon>
        <taxon>Thermomicrobiota</taxon>
        <taxon>Thermomicrobia</taxon>
        <taxon>Sphaerobacterales</taxon>
        <taxon>Sphaerobacterineae</taxon>
        <taxon>Sphaerobacteraceae</taxon>
        <taxon>Nitrolancea</taxon>
    </lineage>
</organism>
<reference evidence="1 2" key="1">
    <citation type="journal article" date="2012" name="ISME J.">
        <title>Nitrification expanded: discovery, physiology and genomics of a nitrite-oxidizing bacterium from the phylum Chloroflexi.</title>
        <authorList>
            <person name="Sorokin D.Y."/>
            <person name="Lucker S."/>
            <person name="Vejmelkova D."/>
            <person name="Kostrikina N.A."/>
            <person name="Kleerebezem R."/>
            <person name="Rijpstra W.I."/>
            <person name="Damste J.S."/>
            <person name="Le Paslier D."/>
            <person name="Muyzer G."/>
            <person name="Wagner M."/>
            <person name="van Loosdrecht M.C."/>
            <person name="Daims H."/>
        </authorList>
    </citation>
    <scope>NUCLEOTIDE SEQUENCE [LARGE SCALE GENOMIC DNA]</scope>
    <source>
        <strain evidence="2">none</strain>
    </source>
</reference>
<proteinExistence type="predicted"/>
<sequence length="202" mass="22460">MVTRGEVRDRVRLRLEDTGVAALWSDAEVLEGLRWMLDEYSSRWPREDRQTVAALGGEQELAVPAGALRVARVVDPAGRVVMPRPGIPAGYAADEAPAWESWGGILVFTQPLVAGDYTIWGEWPWTFPAADGEEFPVPEGDVTLIVAGAACWCLDFRAMEEWKRGAIPRGYEQRVSAAKAEYRRQLDARRRRVTVGRVHASG</sequence>
<evidence type="ECO:0000313" key="2">
    <source>
        <dbReference type="Proteomes" id="UP000004221"/>
    </source>
</evidence>
<name>I4EHV3_9BACT</name>
<gene>
    <name evidence="1" type="ORF">NITHO_3280012</name>
</gene>
<dbReference type="AlphaFoldDB" id="I4EHV3"/>
<dbReference type="EMBL" id="CAGS01000255">
    <property type="protein sequence ID" value="CCF84265.1"/>
    <property type="molecule type" value="Genomic_DNA"/>
</dbReference>
<protein>
    <submittedName>
        <fullName evidence="1">Uncharacterized protein</fullName>
    </submittedName>
</protein>
<comment type="caution">
    <text evidence="1">The sequence shown here is derived from an EMBL/GenBank/DDBJ whole genome shotgun (WGS) entry which is preliminary data.</text>
</comment>
<dbReference type="OrthoDB" id="9847482at2"/>
<dbReference type="Proteomes" id="UP000004221">
    <property type="component" value="Unassembled WGS sequence"/>
</dbReference>
<dbReference type="RefSeq" id="WP_008478310.1">
    <property type="nucleotide sequence ID" value="NZ_CAGS01000255.1"/>
</dbReference>
<evidence type="ECO:0000313" key="1">
    <source>
        <dbReference type="EMBL" id="CCF84265.1"/>
    </source>
</evidence>
<accession>I4EHV3</accession>
<keyword evidence="2" id="KW-1185">Reference proteome</keyword>